<gene>
    <name evidence="1" type="ORF">ASZ90_001316</name>
</gene>
<sequence length="140" mass="14407">MNGKIPAASSPSLVCLACYEDRLASLLETAASLRLYRVGDGGAEFAGECLMPGEGLPGLPGALRRAGVSRLVCGGATCRCVEMFLDAGIRMDPWIAGQVDEVLEAVVHGRVSALRAPGICPRRAAGGRGIGGRGTGRRPS</sequence>
<dbReference type="SUPFAM" id="SSF53146">
    <property type="entry name" value="Nitrogenase accessory factor-like"/>
    <property type="match status" value="1"/>
</dbReference>
<dbReference type="InterPro" id="IPR036105">
    <property type="entry name" value="DiNase_FeMo-co_biosyn_sf"/>
</dbReference>
<dbReference type="AlphaFoldDB" id="A0A0W8G6M5"/>
<accession>A0A0W8G6M5</accession>
<proteinExistence type="predicted"/>
<name>A0A0W8G6M5_9ZZZZ</name>
<reference evidence="1" key="1">
    <citation type="journal article" date="2015" name="Proc. Natl. Acad. Sci. U.S.A.">
        <title>Networks of energetic and metabolic interactions define dynamics in microbial communities.</title>
        <authorList>
            <person name="Embree M."/>
            <person name="Liu J.K."/>
            <person name="Al-Bassam M.M."/>
            <person name="Zengler K."/>
        </authorList>
    </citation>
    <scope>NUCLEOTIDE SEQUENCE</scope>
</reference>
<dbReference type="EMBL" id="LNQE01000174">
    <property type="protein sequence ID" value="KUG28805.1"/>
    <property type="molecule type" value="Genomic_DNA"/>
</dbReference>
<evidence type="ECO:0008006" key="2">
    <source>
        <dbReference type="Google" id="ProtNLM"/>
    </source>
</evidence>
<evidence type="ECO:0000313" key="1">
    <source>
        <dbReference type="EMBL" id="KUG28805.1"/>
    </source>
</evidence>
<comment type="caution">
    <text evidence="1">The sequence shown here is derived from an EMBL/GenBank/DDBJ whole genome shotgun (WGS) entry which is preliminary data.</text>
</comment>
<protein>
    <recommendedName>
        <fullName evidence="2">Dinitrogenase iron-molybdenum cofactor biosynthesis domain-containing protein</fullName>
    </recommendedName>
</protein>
<organism evidence="1">
    <name type="scientific">hydrocarbon metagenome</name>
    <dbReference type="NCBI Taxonomy" id="938273"/>
    <lineage>
        <taxon>unclassified sequences</taxon>
        <taxon>metagenomes</taxon>
        <taxon>ecological metagenomes</taxon>
    </lineage>
</organism>